<dbReference type="Proteomes" id="UP001180020">
    <property type="component" value="Unassembled WGS sequence"/>
</dbReference>
<evidence type="ECO:0000256" key="3">
    <source>
        <dbReference type="ARBA" id="ARBA00023295"/>
    </source>
</evidence>
<keyword evidence="3" id="KW-0326">Glycosidase</keyword>
<evidence type="ECO:0000256" key="2">
    <source>
        <dbReference type="ARBA" id="ARBA00022801"/>
    </source>
</evidence>
<comment type="similarity">
    <text evidence="1 4">Belongs to the glycosyl hydrolase 1 family.</text>
</comment>
<dbReference type="InterPro" id="IPR001360">
    <property type="entry name" value="Glyco_hydro_1"/>
</dbReference>
<protein>
    <submittedName>
        <fullName evidence="5">Beta-glucosidase 12</fullName>
    </submittedName>
</protein>
<sequence>MDPITRGDYPFSMRSLVGIRLPKFTAKQSVMLKGSFDFVGLNYYTTNYATAIPLSANLPISYDTDSRANVSGVFNGKPIGPRRTVNTD</sequence>
<reference evidence="5" key="2">
    <citation type="submission" date="2023-06" db="EMBL/GenBank/DDBJ databases">
        <authorList>
            <person name="Ma L."/>
            <person name="Liu K.-W."/>
            <person name="Li Z."/>
            <person name="Hsiao Y.-Y."/>
            <person name="Qi Y."/>
            <person name="Fu T."/>
            <person name="Tang G."/>
            <person name="Zhang D."/>
            <person name="Sun W.-H."/>
            <person name="Liu D.-K."/>
            <person name="Li Y."/>
            <person name="Chen G.-Z."/>
            <person name="Liu X.-D."/>
            <person name="Liao X.-Y."/>
            <person name="Jiang Y.-T."/>
            <person name="Yu X."/>
            <person name="Hao Y."/>
            <person name="Huang J."/>
            <person name="Zhao X.-W."/>
            <person name="Ke S."/>
            <person name="Chen Y.-Y."/>
            <person name="Wu W.-L."/>
            <person name="Hsu J.-L."/>
            <person name="Lin Y.-F."/>
            <person name="Huang M.-D."/>
            <person name="Li C.-Y."/>
            <person name="Huang L."/>
            <person name="Wang Z.-W."/>
            <person name="Zhao X."/>
            <person name="Zhong W.-Y."/>
            <person name="Peng D.-H."/>
            <person name="Ahmad S."/>
            <person name="Lan S."/>
            <person name="Zhang J.-S."/>
            <person name="Tsai W.-C."/>
            <person name="Van De Peer Y."/>
            <person name="Liu Z.-J."/>
        </authorList>
    </citation>
    <scope>NUCLEOTIDE SEQUENCE</scope>
    <source>
        <strain evidence="5">CP</strain>
        <tissue evidence="5">Leaves</tissue>
    </source>
</reference>
<name>A0AAV9CDH9_ACOCL</name>
<dbReference type="Pfam" id="PF00232">
    <property type="entry name" value="Glyco_hydro_1"/>
    <property type="match status" value="1"/>
</dbReference>
<dbReference type="GO" id="GO:0005975">
    <property type="term" value="P:carbohydrate metabolic process"/>
    <property type="evidence" value="ECO:0007669"/>
    <property type="project" value="InterPro"/>
</dbReference>
<keyword evidence="2" id="KW-0378">Hydrolase</keyword>
<gene>
    <name evidence="5" type="primary">BGLU12</name>
    <name evidence="5" type="ORF">QJS10_CPB19g01008</name>
</gene>
<comment type="caution">
    <text evidence="5">The sequence shown here is derived from an EMBL/GenBank/DDBJ whole genome shotgun (WGS) entry which is preliminary data.</text>
</comment>
<dbReference type="AlphaFoldDB" id="A0AAV9CDH9"/>
<dbReference type="PANTHER" id="PTHR10353">
    <property type="entry name" value="GLYCOSYL HYDROLASE"/>
    <property type="match status" value="1"/>
</dbReference>
<dbReference type="SUPFAM" id="SSF51445">
    <property type="entry name" value="(Trans)glycosidases"/>
    <property type="match status" value="1"/>
</dbReference>
<dbReference type="Gene3D" id="3.20.20.80">
    <property type="entry name" value="Glycosidases"/>
    <property type="match status" value="1"/>
</dbReference>
<evidence type="ECO:0000256" key="1">
    <source>
        <dbReference type="ARBA" id="ARBA00010838"/>
    </source>
</evidence>
<dbReference type="GO" id="GO:0008422">
    <property type="term" value="F:beta-glucosidase activity"/>
    <property type="evidence" value="ECO:0007669"/>
    <property type="project" value="UniProtKB-ARBA"/>
</dbReference>
<dbReference type="InterPro" id="IPR017853">
    <property type="entry name" value="GH"/>
</dbReference>
<organism evidence="5 6">
    <name type="scientific">Acorus calamus</name>
    <name type="common">Sweet flag</name>
    <dbReference type="NCBI Taxonomy" id="4465"/>
    <lineage>
        <taxon>Eukaryota</taxon>
        <taxon>Viridiplantae</taxon>
        <taxon>Streptophyta</taxon>
        <taxon>Embryophyta</taxon>
        <taxon>Tracheophyta</taxon>
        <taxon>Spermatophyta</taxon>
        <taxon>Magnoliopsida</taxon>
        <taxon>Liliopsida</taxon>
        <taxon>Acoraceae</taxon>
        <taxon>Acorus</taxon>
    </lineage>
</organism>
<evidence type="ECO:0000313" key="6">
    <source>
        <dbReference type="Proteomes" id="UP001180020"/>
    </source>
</evidence>
<proteinExistence type="inferred from homology"/>
<evidence type="ECO:0000313" key="5">
    <source>
        <dbReference type="EMBL" id="KAK1287185.1"/>
    </source>
</evidence>
<dbReference type="EMBL" id="JAUJYO010000019">
    <property type="protein sequence ID" value="KAK1287185.1"/>
    <property type="molecule type" value="Genomic_DNA"/>
</dbReference>
<reference evidence="5" key="1">
    <citation type="journal article" date="2023" name="Nat. Commun.">
        <title>Diploid and tetraploid genomes of Acorus and the evolution of monocots.</title>
        <authorList>
            <person name="Ma L."/>
            <person name="Liu K.W."/>
            <person name="Li Z."/>
            <person name="Hsiao Y.Y."/>
            <person name="Qi Y."/>
            <person name="Fu T."/>
            <person name="Tang G.D."/>
            <person name="Zhang D."/>
            <person name="Sun W.H."/>
            <person name="Liu D.K."/>
            <person name="Li Y."/>
            <person name="Chen G.Z."/>
            <person name="Liu X.D."/>
            <person name="Liao X.Y."/>
            <person name="Jiang Y.T."/>
            <person name="Yu X."/>
            <person name="Hao Y."/>
            <person name="Huang J."/>
            <person name="Zhao X.W."/>
            <person name="Ke S."/>
            <person name="Chen Y.Y."/>
            <person name="Wu W.L."/>
            <person name="Hsu J.L."/>
            <person name="Lin Y.F."/>
            <person name="Huang M.D."/>
            <person name="Li C.Y."/>
            <person name="Huang L."/>
            <person name="Wang Z.W."/>
            <person name="Zhao X."/>
            <person name="Zhong W.Y."/>
            <person name="Peng D.H."/>
            <person name="Ahmad S."/>
            <person name="Lan S."/>
            <person name="Zhang J.S."/>
            <person name="Tsai W.C."/>
            <person name="Van de Peer Y."/>
            <person name="Liu Z.J."/>
        </authorList>
    </citation>
    <scope>NUCLEOTIDE SEQUENCE</scope>
    <source>
        <strain evidence="5">CP</strain>
    </source>
</reference>
<evidence type="ECO:0000256" key="4">
    <source>
        <dbReference type="RuleBase" id="RU003690"/>
    </source>
</evidence>
<keyword evidence="6" id="KW-1185">Reference proteome</keyword>
<accession>A0AAV9CDH9</accession>
<dbReference type="PANTHER" id="PTHR10353:SF137">
    <property type="entry name" value="MYROSINASE 3-RELATED"/>
    <property type="match status" value="1"/>
</dbReference>